<keyword evidence="7" id="KW-0479">Metal-binding</keyword>
<dbReference type="InterPro" id="IPR042938">
    <property type="entry name" value="Sfh5"/>
</dbReference>
<sequence length="289" mass="32374">MSATETAAPAPQPGQAEATVPVVEEPQNPLTQKFTEAEWKSLKEFRIQLPDIFAEAYPDNPEAKETPISLWGVDIDPTNPVGDARVSVVLLKFLRARHLNVSEGRSMLVNTLRWRESFDLKAACAEEFPKDVFGGLGKVYGRDKGGRPVVYNIYGGTQDLKAAFGDVQRFIRWRVALMEQSVSQLDFINVDQTLQIHDYEGVSITSRDANSKAAASEATNIFQSHYPELLYHKLFVNVPTLLTWIFWAFKPLISAETVKKMEVVGTGKGTVRRALAVWIDEGEVEGRYR</sequence>
<organism evidence="18 19">
    <name type="scientific">Crepidotus variabilis</name>
    <dbReference type="NCBI Taxonomy" id="179855"/>
    <lineage>
        <taxon>Eukaryota</taxon>
        <taxon>Fungi</taxon>
        <taxon>Dikarya</taxon>
        <taxon>Basidiomycota</taxon>
        <taxon>Agaricomycotina</taxon>
        <taxon>Agaricomycetes</taxon>
        <taxon>Agaricomycetidae</taxon>
        <taxon>Agaricales</taxon>
        <taxon>Agaricineae</taxon>
        <taxon>Crepidotaceae</taxon>
        <taxon>Crepidotus</taxon>
    </lineage>
</organism>
<keyword evidence="12 15" id="KW-0472">Membrane</keyword>
<dbReference type="SUPFAM" id="SSF46938">
    <property type="entry name" value="CRAL/TRIO N-terminal domain"/>
    <property type="match status" value="1"/>
</dbReference>
<feature type="domain" description="CRAL-TRIO" evidence="17">
    <location>
        <begin position="120"/>
        <end position="289"/>
    </location>
</feature>
<evidence type="ECO:0000256" key="3">
    <source>
        <dbReference type="ARBA" id="ARBA00006667"/>
    </source>
</evidence>
<evidence type="ECO:0000256" key="4">
    <source>
        <dbReference type="ARBA" id="ARBA00022448"/>
    </source>
</evidence>
<keyword evidence="19" id="KW-1185">Reference proteome</keyword>
<keyword evidence="6" id="KW-0349">Heme</keyword>
<dbReference type="OrthoDB" id="75724at2759"/>
<evidence type="ECO:0000313" key="18">
    <source>
        <dbReference type="EMBL" id="KAF9525364.1"/>
    </source>
</evidence>
<evidence type="ECO:0000256" key="8">
    <source>
        <dbReference type="ARBA" id="ARBA00022824"/>
    </source>
</evidence>
<dbReference type="GO" id="GO:0032541">
    <property type="term" value="C:cortical endoplasmic reticulum"/>
    <property type="evidence" value="ECO:0007669"/>
    <property type="project" value="TreeGrafter"/>
</dbReference>
<dbReference type="Gene3D" id="3.40.525.10">
    <property type="entry name" value="CRAL-TRIO lipid binding domain"/>
    <property type="match status" value="1"/>
</dbReference>
<dbReference type="SMART" id="SM00516">
    <property type="entry name" value="SEC14"/>
    <property type="match status" value="1"/>
</dbReference>
<comment type="catalytic activity">
    <reaction evidence="13">
        <text>a 1,2-diacyl-sn-glycero-3-phospho-(1D-myo-inositol)(in) = a 1,2-diacyl-sn-glycero-3-phospho-(1D-myo-inositol)(out)</text>
        <dbReference type="Rhea" id="RHEA:38691"/>
        <dbReference type="ChEBI" id="CHEBI:57880"/>
    </reaction>
    <physiologicalReaction direction="left-to-right" evidence="13">
        <dbReference type="Rhea" id="RHEA:38692"/>
    </physiologicalReaction>
</comment>
<dbReference type="PANTHER" id="PTHR47669:SF1">
    <property type="entry name" value="PHOSPHATIDYLINOSITOL TRANSFER PROTEIN SFH5"/>
    <property type="match status" value="1"/>
</dbReference>
<dbReference type="CDD" id="cd00170">
    <property type="entry name" value="SEC14"/>
    <property type="match status" value="1"/>
</dbReference>
<dbReference type="GO" id="GO:0046872">
    <property type="term" value="F:metal ion binding"/>
    <property type="evidence" value="ECO:0007669"/>
    <property type="project" value="UniProtKB-KW"/>
</dbReference>
<name>A0A9P6JM72_9AGAR</name>
<evidence type="ECO:0000256" key="12">
    <source>
        <dbReference type="ARBA" id="ARBA00023136"/>
    </source>
</evidence>
<dbReference type="EMBL" id="MU157885">
    <property type="protein sequence ID" value="KAF9525364.1"/>
    <property type="molecule type" value="Genomic_DNA"/>
</dbReference>
<keyword evidence="8 15" id="KW-0256">Endoplasmic reticulum</keyword>
<dbReference type="GO" id="GO:0017157">
    <property type="term" value="P:regulation of exocytosis"/>
    <property type="evidence" value="ECO:0007669"/>
    <property type="project" value="TreeGrafter"/>
</dbReference>
<evidence type="ECO:0000256" key="14">
    <source>
        <dbReference type="ARBA" id="ARBA00024180"/>
    </source>
</evidence>
<evidence type="ECO:0000259" key="17">
    <source>
        <dbReference type="PROSITE" id="PS50191"/>
    </source>
</evidence>
<evidence type="ECO:0000256" key="2">
    <source>
        <dbReference type="ARBA" id="ARBA00004406"/>
    </source>
</evidence>
<dbReference type="Proteomes" id="UP000807306">
    <property type="component" value="Unassembled WGS sequence"/>
</dbReference>
<evidence type="ECO:0000256" key="11">
    <source>
        <dbReference type="ARBA" id="ARBA00023055"/>
    </source>
</evidence>
<comment type="subcellular location">
    <subcellularLocation>
        <location evidence="15">Cytoplasm</location>
    </subcellularLocation>
    <subcellularLocation>
        <location evidence="2 15">Endoplasmic reticulum membrane</location>
        <topology evidence="2 15">Peripheral membrane protein</topology>
    </subcellularLocation>
    <subcellularLocation>
        <location evidence="15">Microsome membrane</location>
        <topology evidence="15">Peripheral membrane protein</topology>
    </subcellularLocation>
</comment>
<evidence type="ECO:0000256" key="7">
    <source>
        <dbReference type="ARBA" id="ARBA00022723"/>
    </source>
</evidence>
<evidence type="ECO:0000313" key="19">
    <source>
        <dbReference type="Proteomes" id="UP000807306"/>
    </source>
</evidence>
<reference evidence="18" key="1">
    <citation type="submission" date="2020-11" db="EMBL/GenBank/DDBJ databases">
        <authorList>
            <consortium name="DOE Joint Genome Institute"/>
            <person name="Ahrendt S."/>
            <person name="Riley R."/>
            <person name="Andreopoulos W."/>
            <person name="Labutti K."/>
            <person name="Pangilinan J."/>
            <person name="Ruiz-Duenas F.J."/>
            <person name="Barrasa J.M."/>
            <person name="Sanchez-Garcia M."/>
            <person name="Camarero S."/>
            <person name="Miyauchi S."/>
            <person name="Serrano A."/>
            <person name="Linde D."/>
            <person name="Babiker R."/>
            <person name="Drula E."/>
            <person name="Ayuso-Fernandez I."/>
            <person name="Pacheco R."/>
            <person name="Padilla G."/>
            <person name="Ferreira P."/>
            <person name="Barriuso J."/>
            <person name="Kellner H."/>
            <person name="Castanera R."/>
            <person name="Alfaro M."/>
            <person name="Ramirez L."/>
            <person name="Pisabarro A.G."/>
            <person name="Kuo A."/>
            <person name="Tritt A."/>
            <person name="Lipzen A."/>
            <person name="He G."/>
            <person name="Yan M."/>
            <person name="Ng V."/>
            <person name="Cullen D."/>
            <person name="Martin F."/>
            <person name="Rosso M.-N."/>
            <person name="Henrissat B."/>
            <person name="Hibbett D."/>
            <person name="Martinez A.T."/>
            <person name="Grigoriev I.V."/>
        </authorList>
    </citation>
    <scope>NUCLEOTIDE SEQUENCE</scope>
    <source>
        <strain evidence="18">CBS 506.95</strain>
    </source>
</reference>
<dbReference type="InterPro" id="IPR001251">
    <property type="entry name" value="CRAL-TRIO_dom"/>
</dbReference>
<comment type="function">
    <text evidence="14">Non-classical phosphatidylinositol (PtdIns) transfer protein (PITP), which exhibits PtdIns-binding/transfer activity in the absence of detectable PtdCho-binding/transfer activity. Regulates PtdIns(4,5)P2 homeostasis at the plasma membrane. Heme-binding protein that may play a role in organic oxidant-induced stress responses.</text>
</comment>
<evidence type="ECO:0000256" key="9">
    <source>
        <dbReference type="ARBA" id="ARBA00022848"/>
    </source>
</evidence>
<dbReference type="GO" id="GO:0043001">
    <property type="term" value="P:Golgi to plasma membrane protein transport"/>
    <property type="evidence" value="ECO:0007669"/>
    <property type="project" value="TreeGrafter"/>
</dbReference>
<protein>
    <recommendedName>
        <fullName evidence="15">Phosphatidylinositol transfer protein SFH5</fullName>
        <shortName evidence="15">PITP SFH5</shortName>
    </recommendedName>
</protein>
<proteinExistence type="inferred from homology"/>
<evidence type="ECO:0000256" key="1">
    <source>
        <dbReference type="ARBA" id="ARBA00001970"/>
    </source>
</evidence>
<evidence type="ECO:0000256" key="10">
    <source>
        <dbReference type="ARBA" id="ARBA00023004"/>
    </source>
</evidence>
<keyword evidence="5 15" id="KW-0963">Cytoplasm</keyword>
<comment type="cofactor">
    <cofactor evidence="1">
        <name>heme b</name>
        <dbReference type="ChEBI" id="CHEBI:60344"/>
    </cofactor>
</comment>
<dbReference type="InterPro" id="IPR036865">
    <property type="entry name" value="CRAL-TRIO_dom_sf"/>
</dbReference>
<dbReference type="InterPro" id="IPR036273">
    <property type="entry name" value="CRAL/TRIO_N_dom_sf"/>
</dbReference>
<dbReference type="PANTHER" id="PTHR47669">
    <property type="entry name" value="PHOSPHATIDYLINOSITOL TRANSFER PROTEIN SFH5"/>
    <property type="match status" value="1"/>
</dbReference>
<feature type="compositionally biased region" description="Low complexity" evidence="16">
    <location>
        <begin position="1"/>
        <end position="19"/>
    </location>
</feature>
<dbReference type="PROSITE" id="PS50191">
    <property type="entry name" value="CRAL_TRIO"/>
    <property type="match status" value="1"/>
</dbReference>
<dbReference type="Pfam" id="PF00650">
    <property type="entry name" value="CRAL_TRIO"/>
    <property type="match status" value="1"/>
</dbReference>
<evidence type="ECO:0000256" key="6">
    <source>
        <dbReference type="ARBA" id="ARBA00022617"/>
    </source>
</evidence>
<keyword evidence="4 15" id="KW-0813">Transport</keyword>
<keyword evidence="9 15" id="KW-0492">Microsome</keyword>
<dbReference type="GO" id="GO:0005829">
    <property type="term" value="C:cytosol"/>
    <property type="evidence" value="ECO:0007669"/>
    <property type="project" value="TreeGrafter"/>
</dbReference>
<dbReference type="GO" id="GO:0005886">
    <property type="term" value="C:plasma membrane"/>
    <property type="evidence" value="ECO:0007669"/>
    <property type="project" value="TreeGrafter"/>
</dbReference>
<dbReference type="AlphaFoldDB" id="A0A9P6JM72"/>
<dbReference type="SUPFAM" id="SSF52087">
    <property type="entry name" value="CRAL/TRIO domain"/>
    <property type="match status" value="1"/>
</dbReference>
<comment type="caution">
    <text evidence="18">The sequence shown here is derived from an EMBL/GenBank/DDBJ whole genome shotgun (WGS) entry which is preliminary data.</text>
</comment>
<evidence type="ECO:0000256" key="15">
    <source>
        <dbReference type="RuleBase" id="RU367059"/>
    </source>
</evidence>
<dbReference type="GO" id="GO:0005789">
    <property type="term" value="C:endoplasmic reticulum membrane"/>
    <property type="evidence" value="ECO:0007669"/>
    <property type="project" value="UniProtKB-SubCell"/>
</dbReference>
<dbReference type="GO" id="GO:0008526">
    <property type="term" value="F:phosphatidylinositol transfer activity"/>
    <property type="evidence" value="ECO:0007669"/>
    <property type="project" value="UniProtKB-UniRule"/>
</dbReference>
<gene>
    <name evidence="18" type="ORF">CPB83DRAFT_796534</name>
</gene>
<evidence type="ECO:0000256" key="16">
    <source>
        <dbReference type="SAM" id="MobiDB-lite"/>
    </source>
</evidence>
<comment type="similarity">
    <text evidence="3 15">Belongs to the SFH5 family.</text>
</comment>
<accession>A0A9P6JM72</accession>
<keyword evidence="11 15" id="KW-0445">Lipid transport</keyword>
<feature type="region of interest" description="Disordered" evidence="16">
    <location>
        <begin position="1"/>
        <end position="28"/>
    </location>
</feature>
<evidence type="ECO:0000256" key="13">
    <source>
        <dbReference type="ARBA" id="ARBA00024146"/>
    </source>
</evidence>
<evidence type="ECO:0000256" key="5">
    <source>
        <dbReference type="ARBA" id="ARBA00022490"/>
    </source>
</evidence>
<keyword evidence="10" id="KW-0408">Iron</keyword>